<dbReference type="Proteomes" id="UP001208364">
    <property type="component" value="Unassembled WGS sequence"/>
</dbReference>
<dbReference type="RefSeq" id="WP_147579482.1">
    <property type="nucleotide sequence ID" value="NZ_JAOQJR010000001.1"/>
</dbReference>
<proteinExistence type="predicted"/>
<gene>
    <name evidence="2" type="ORF">OCV55_00405</name>
</gene>
<keyword evidence="1" id="KW-0732">Signal</keyword>
<organism evidence="2 3">
    <name type="scientific">[Clostridium] ammoniilyticum</name>
    <dbReference type="NCBI Taxonomy" id="2981784"/>
    <lineage>
        <taxon>Bacteria</taxon>
        <taxon>Bacillati</taxon>
        <taxon>Bacillota</taxon>
        <taxon>Erysipelotrichia</taxon>
        <taxon>Erysipelotrichales</taxon>
        <taxon>Coprobacillaceae</taxon>
        <taxon>Faecalibacillus</taxon>
    </lineage>
</organism>
<feature type="signal peptide" evidence="1">
    <location>
        <begin position="1"/>
        <end position="19"/>
    </location>
</feature>
<protein>
    <recommendedName>
        <fullName evidence="4">DUF4878 domain-containing protein</fullName>
    </recommendedName>
</protein>
<name>A0ABT2SRF7_9FIRM</name>
<evidence type="ECO:0008006" key="4">
    <source>
        <dbReference type="Google" id="ProtNLM"/>
    </source>
</evidence>
<dbReference type="EMBL" id="JAOQJR010000001">
    <property type="protein sequence ID" value="MCU6737145.1"/>
    <property type="molecule type" value="Genomic_DNA"/>
</dbReference>
<keyword evidence="3" id="KW-1185">Reference proteome</keyword>
<reference evidence="2 3" key="1">
    <citation type="journal article" date="2021" name="ISME Commun">
        <title>Automated analysis of genomic sequences facilitates high-throughput and comprehensive description of bacteria.</title>
        <authorList>
            <person name="Hitch T.C.A."/>
        </authorList>
    </citation>
    <scope>NUCLEOTIDE SEQUENCE [LARGE SCALE GENOMIC DNA]</scope>
    <source>
        <strain evidence="2 3">H4_15</strain>
    </source>
</reference>
<feature type="chain" id="PRO_5046979489" description="DUF4878 domain-containing protein" evidence="1">
    <location>
        <begin position="20"/>
        <end position="132"/>
    </location>
</feature>
<evidence type="ECO:0000313" key="3">
    <source>
        <dbReference type="Proteomes" id="UP001208364"/>
    </source>
</evidence>
<accession>A0ABT2SRF7</accession>
<evidence type="ECO:0000313" key="2">
    <source>
        <dbReference type="EMBL" id="MCU6737145.1"/>
    </source>
</evidence>
<evidence type="ECO:0000256" key="1">
    <source>
        <dbReference type="SAM" id="SignalP"/>
    </source>
</evidence>
<sequence>MTVVVSLCLSFSFSIPVFASESGETDIINEMISYYSTYQSTAKTDIQRLVEKLKALNSTKGEEWEKIMKYGDYVNTDMNVNVDVLPDGLPNDDSLCITVLGFALNDDGTMKDELVGRLQTDLQVLKNIQMLM</sequence>
<comment type="caution">
    <text evidence="2">The sequence shown here is derived from an EMBL/GenBank/DDBJ whole genome shotgun (WGS) entry which is preliminary data.</text>
</comment>